<keyword evidence="6" id="KW-1185">Reference proteome</keyword>
<dbReference type="InterPro" id="IPR036440">
    <property type="entry name" value="Peptidase_C15-like_sf"/>
</dbReference>
<dbReference type="Pfam" id="PF01470">
    <property type="entry name" value="Peptidase_C15"/>
    <property type="match status" value="1"/>
</dbReference>
<name>A0A1Z4JHU8_LEPBY</name>
<dbReference type="SUPFAM" id="SSF53182">
    <property type="entry name" value="Pyrrolidone carboxyl peptidase (pyroglutamate aminopeptidase)"/>
    <property type="match status" value="1"/>
</dbReference>
<dbReference type="GO" id="GO:0006508">
    <property type="term" value="P:proteolysis"/>
    <property type="evidence" value="ECO:0007669"/>
    <property type="project" value="UniProtKB-KW"/>
</dbReference>
<evidence type="ECO:0000256" key="2">
    <source>
        <dbReference type="ARBA" id="ARBA00022670"/>
    </source>
</evidence>
<evidence type="ECO:0000256" key="3">
    <source>
        <dbReference type="ARBA" id="ARBA00022801"/>
    </source>
</evidence>
<keyword evidence="2" id="KW-0645">Protease</keyword>
<keyword evidence="4" id="KW-0788">Thiol protease</keyword>
<comment type="similarity">
    <text evidence="1">Belongs to the peptidase C15 family.</text>
</comment>
<dbReference type="GO" id="GO:0008234">
    <property type="term" value="F:cysteine-type peptidase activity"/>
    <property type="evidence" value="ECO:0007669"/>
    <property type="project" value="UniProtKB-KW"/>
</dbReference>
<evidence type="ECO:0000313" key="6">
    <source>
        <dbReference type="Proteomes" id="UP000217895"/>
    </source>
</evidence>
<organism evidence="5 6">
    <name type="scientific">Leptolyngbya boryana NIES-2135</name>
    <dbReference type="NCBI Taxonomy" id="1973484"/>
    <lineage>
        <taxon>Bacteria</taxon>
        <taxon>Bacillati</taxon>
        <taxon>Cyanobacteriota</taxon>
        <taxon>Cyanophyceae</taxon>
        <taxon>Leptolyngbyales</taxon>
        <taxon>Leptolyngbyaceae</taxon>
        <taxon>Leptolyngbya group</taxon>
        <taxon>Leptolyngbya</taxon>
    </lineage>
</organism>
<reference evidence="5 6" key="1">
    <citation type="submission" date="2017-06" db="EMBL/GenBank/DDBJ databases">
        <title>Genome sequencing of cyanobaciteial culture collection at National Institute for Environmental Studies (NIES).</title>
        <authorList>
            <person name="Hirose Y."/>
            <person name="Shimura Y."/>
            <person name="Fujisawa T."/>
            <person name="Nakamura Y."/>
            <person name="Kawachi M."/>
        </authorList>
    </citation>
    <scope>NUCLEOTIDE SEQUENCE [LARGE SCALE GENOMIC DNA]</scope>
    <source>
        <strain evidence="5 6">NIES-2135</strain>
    </source>
</reference>
<dbReference type="InterPro" id="IPR016125">
    <property type="entry name" value="Peptidase_C15-like"/>
</dbReference>
<dbReference type="PANTHER" id="PTHR23402:SF1">
    <property type="entry name" value="PYROGLUTAMYL-PEPTIDASE I"/>
    <property type="match status" value="1"/>
</dbReference>
<dbReference type="AlphaFoldDB" id="A0A1Z4JHU8"/>
<gene>
    <name evidence="5" type="ORF">NIES2135_30630</name>
</gene>
<evidence type="ECO:0000256" key="4">
    <source>
        <dbReference type="ARBA" id="ARBA00022807"/>
    </source>
</evidence>
<dbReference type="EMBL" id="AP018203">
    <property type="protein sequence ID" value="BAY56233.1"/>
    <property type="molecule type" value="Genomic_DNA"/>
</dbReference>
<dbReference type="Gene3D" id="3.40.630.20">
    <property type="entry name" value="Peptidase C15, pyroglutamyl peptidase I-like"/>
    <property type="match status" value="2"/>
</dbReference>
<protein>
    <submittedName>
        <fullName evidence="5">Peptidase C15 pyroglutamyl peptidase I</fullName>
    </submittedName>
</protein>
<evidence type="ECO:0000256" key="1">
    <source>
        <dbReference type="ARBA" id="ARBA00006641"/>
    </source>
</evidence>
<keyword evidence="3" id="KW-0378">Hydrolase</keyword>
<sequence>MKILLTSFSTWMPHQLSNSSDDLLQAIADHQDCHFLRSIPVDFELAPKVTIAQIQTLNPAGIICCGMAESRQKLSIESNGRFQSEILRSRLNLETLLEGTTTTEISHDAGDYVCNYLYYSVLKYLEHCQLNQPCVFIHVPILTSANHNAIVEDFLSILDRIRSQCDGLI</sequence>
<dbReference type="PANTHER" id="PTHR23402">
    <property type="entry name" value="PROTEASE FAMILY C15 PYROGLUTAMYL-PEPTIDASE I-RELATED"/>
    <property type="match status" value="1"/>
</dbReference>
<dbReference type="Proteomes" id="UP000217895">
    <property type="component" value="Chromosome"/>
</dbReference>
<proteinExistence type="inferred from homology"/>
<accession>A0A1Z4JHU8</accession>
<evidence type="ECO:0000313" key="5">
    <source>
        <dbReference type="EMBL" id="BAY56233.1"/>
    </source>
</evidence>